<name>B3T9T2_9ZZZZ</name>
<feature type="compositionally biased region" description="Polar residues" evidence="1">
    <location>
        <begin position="84"/>
        <end position="96"/>
    </location>
</feature>
<sequence length="116" mass="12061">MCVSAKVAVSGCKPFKGSSSASGRVGPPAPSPSAASSQGLAWSARSSCTLPTWRAWKCSGAVWYAGPSSTTCGAFLERLPASRSANALPSDPSLQQEPDEQSPPPLIYSRRRLCFG</sequence>
<accession>B3T9T2</accession>
<organism evidence="2">
    <name type="scientific">uncultured marine microorganism HF4000_APKG7H23</name>
    <dbReference type="NCBI Taxonomy" id="455551"/>
    <lineage>
        <taxon>unclassified sequences</taxon>
        <taxon>environmental samples</taxon>
    </lineage>
</organism>
<feature type="compositionally biased region" description="Low complexity" evidence="1">
    <location>
        <begin position="17"/>
        <end position="38"/>
    </location>
</feature>
<feature type="region of interest" description="Disordered" evidence="1">
    <location>
        <begin position="84"/>
        <end position="108"/>
    </location>
</feature>
<dbReference type="AlphaFoldDB" id="B3T9T2"/>
<feature type="region of interest" description="Disordered" evidence="1">
    <location>
        <begin position="1"/>
        <end position="38"/>
    </location>
</feature>
<proteinExistence type="predicted"/>
<reference evidence="2" key="1">
    <citation type="journal article" date="2008" name="ISME J.">
        <title>Genomic patterns of recombination, clonal divergence and environment in marine microbial populations.</title>
        <authorList>
            <person name="Konstantinidis K.T."/>
            <person name="Delong E.F."/>
        </authorList>
    </citation>
    <scope>NUCLEOTIDE SEQUENCE</scope>
</reference>
<evidence type="ECO:0000313" key="2">
    <source>
        <dbReference type="EMBL" id="ABZ09341.1"/>
    </source>
</evidence>
<protein>
    <submittedName>
        <fullName evidence="2">Uncharacterized protein</fullName>
    </submittedName>
</protein>
<gene>
    <name evidence="2" type="ORF">ALOHA_HF4000APKG7H23ctg3g6</name>
</gene>
<evidence type="ECO:0000256" key="1">
    <source>
        <dbReference type="SAM" id="MobiDB-lite"/>
    </source>
</evidence>
<dbReference type="EMBL" id="EU016649">
    <property type="protein sequence ID" value="ABZ09341.1"/>
    <property type="molecule type" value="Genomic_DNA"/>
</dbReference>